<comment type="caution">
    <text evidence="2">The sequence shown here is derived from an EMBL/GenBank/DDBJ whole genome shotgun (WGS) entry which is preliminary data.</text>
</comment>
<name>A0A921I376_9FIRM</name>
<feature type="compositionally biased region" description="Basic and acidic residues" evidence="1">
    <location>
        <begin position="114"/>
        <end position="124"/>
    </location>
</feature>
<proteinExistence type="predicted"/>
<organism evidence="2 3">
    <name type="scientific">Lachnoclostridium phocaeense</name>
    <dbReference type="NCBI Taxonomy" id="1871021"/>
    <lineage>
        <taxon>Bacteria</taxon>
        <taxon>Bacillati</taxon>
        <taxon>Bacillota</taxon>
        <taxon>Clostridia</taxon>
        <taxon>Lachnospirales</taxon>
        <taxon>Lachnospiraceae</taxon>
    </lineage>
</organism>
<accession>A0A921I376</accession>
<feature type="region of interest" description="Disordered" evidence="1">
    <location>
        <begin position="95"/>
        <end position="141"/>
    </location>
</feature>
<feature type="compositionally biased region" description="Acidic residues" evidence="1">
    <location>
        <begin position="125"/>
        <end position="141"/>
    </location>
</feature>
<feature type="compositionally biased region" description="Acidic residues" evidence="1">
    <location>
        <begin position="97"/>
        <end position="113"/>
    </location>
</feature>
<protein>
    <submittedName>
        <fullName evidence="2">Uncharacterized protein</fullName>
    </submittedName>
</protein>
<dbReference type="Proteomes" id="UP000769156">
    <property type="component" value="Unassembled WGS sequence"/>
</dbReference>
<dbReference type="EMBL" id="DYVY01000121">
    <property type="protein sequence ID" value="HJF94626.1"/>
    <property type="molecule type" value="Genomic_DNA"/>
</dbReference>
<reference evidence="2" key="2">
    <citation type="submission" date="2021-09" db="EMBL/GenBank/DDBJ databases">
        <authorList>
            <person name="Gilroy R."/>
        </authorList>
    </citation>
    <scope>NUCLEOTIDE SEQUENCE</scope>
    <source>
        <strain evidence="2">ChiSjej5B23-16112</strain>
    </source>
</reference>
<reference evidence="2" key="1">
    <citation type="journal article" date="2021" name="PeerJ">
        <title>Extensive microbial diversity within the chicken gut microbiome revealed by metagenomics and culture.</title>
        <authorList>
            <person name="Gilroy R."/>
            <person name="Ravi A."/>
            <person name="Getino M."/>
            <person name="Pursley I."/>
            <person name="Horton D.L."/>
            <person name="Alikhan N.F."/>
            <person name="Baker D."/>
            <person name="Gharbi K."/>
            <person name="Hall N."/>
            <person name="Watson M."/>
            <person name="Adriaenssens E.M."/>
            <person name="Foster-Nyarko E."/>
            <person name="Jarju S."/>
            <person name="Secka A."/>
            <person name="Antonio M."/>
            <person name="Oren A."/>
            <person name="Chaudhuri R.R."/>
            <person name="La Ragione R."/>
            <person name="Hildebrand F."/>
            <person name="Pallen M.J."/>
        </authorList>
    </citation>
    <scope>NUCLEOTIDE SEQUENCE</scope>
    <source>
        <strain evidence="2">ChiSjej5B23-16112</strain>
    </source>
</reference>
<evidence type="ECO:0000313" key="3">
    <source>
        <dbReference type="Proteomes" id="UP000769156"/>
    </source>
</evidence>
<sequence>METKNICGKIPVELHEKVRQELEETDLTIPEFLTQVIKEHFESKGVEKMAARTLAVQVSEELFTRFKERYEKEKRQRPGRFSQKDYLVEIITQALDAADEEELEEEKEEEPANEADHDTDNREETDMEYETGDDPGEQVTA</sequence>
<evidence type="ECO:0000256" key="1">
    <source>
        <dbReference type="SAM" id="MobiDB-lite"/>
    </source>
</evidence>
<gene>
    <name evidence="2" type="ORF">K8V82_07525</name>
</gene>
<dbReference type="AlphaFoldDB" id="A0A921I376"/>
<evidence type="ECO:0000313" key="2">
    <source>
        <dbReference type="EMBL" id="HJF94626.1"/>
    </source>
</evidence>